<accession>A0A409XNE8</accession>
<dbReference type="Proteomes" id="UP000283269">
    <property type="component" value="Unassembled WGS sequence"/>
</dbReference>
<name>A0A409XNE8_PSICY</name>
<organism evidence="1 2">
    <name type="scientific">Psilocybe cyanescens</name>
    <dbReference type="NCBI Taxonomy" id="93625"/>
    <lineage>
        <taxon>Eukaryota</taxon>
        <taxon>Fungi</taxon>
        <taxon>Dikarya</taxon>
        <taxon>Basidiomycota</taxon>
        <taxon>Agaricomycotina</taxon>
        <taxon>Agaricomycetes</taxon>
        <taxon>Agaricomycetidae</taxon>
        <taxon>Agaricales</taxon>
        <taxon>Agaricineae</taxon>
        <taxon>Strophariaceae</taxon>
        <taxon>Psilocybe</taxon>
    </lineage>
</organism>
<keyword evidence="2" id="KW-1185">Reference proteome</keyword>
<sequence>MYQGQSQDLAKVLAAMLEFAEECEGTQGKPYVASIIITCNKRPREAIKDMSTVVKSQFSYAKQPNATLTSIMTLTYNKTVSVLLEPVGIKKSSFRANIYEIFSNKIDFVACSLELMTVVNTPSVMSLNKKKEKWKQN</sequence>
<evidence type="ECO:0000313" key="2">
    <source>
        <dbReference type="Proteomes" id="UP000283269"/>
    </source>
</evidence>
<dbReference type="EMBL" id="NHYD01001074">
    <property type="protein sequence ID" value="PPQ92230.1"/>
    <property type="molecule type" value="Genomic_DNA"/>
</dbReference>
<reference evidence="1 2" key="1">
    <citation type="journal article" date="2018" name="Evol. Lett.">
        <title>Horizontal gene cluster transfer increased hallucinogenic mushroom diversity.</title>
        <authorList>
            <person name="Reynolds H.T."/>
            <person name="Vijayakumar V."/>
            <person name="Gluck-Thaler E."/>
            <person name="Korotkin H.B."/>
            <person name="Matheny P.B."/>
            <person name="Slot J.C."/>
        </authorList>
    </citation>
    <scope>NUCLEOTIDE SEQUENCE [LARGE SCALE GENOMIC DNA]</scope>
    <source>
        <strain evidence="1 2">2631</strain>
    </source>
</reference>
<protein>
    <submittedName>
        <fullName evidence="1">Uncharacterized protein</fullName>
    </submittedName>
</protein>
<comment type="caution">
    <text evidence="1">The sequence shown here is derived from an EMBL/GenBank/DDBJ whole genome shotgun (WGS) entry which is preliminary data.</text>
</comment>
<dbReference type="AlphaFoldDB" id="A0A409XNE8"/>
<gene>
    <name evidence="1" type="ORF">CVT25_008942</name>
</gene>
<dbReference type="InParanoid" id="A0A409XNE8"/>
<evidence type="ECO:0000313" key="1">
    <source>
        <dbReference type="EMBL" id="PPQ92230.1"/>
    </source>
</evidence>
<proteinExistence type="predicted"/>